<accession>A0A859FHV8</accession>
<proteinExistence type="predicted"/>
<name>A0A859FHV8_9BACI</name>
<keyword evidence="2" id="KW-1185">Reference proteome</keyword>
<evidence type="ECO:0000313" key="2">
    <source>
        <dbReference type="Proteomes" id="UP000318138"/>
    </source>
</evidence>
<organism evidence="1 2">
    <name type="scientific">Paenalkalicoccus suaedae</name>
    <dbReference type="NCBI Taxonomy" id="2592382"/>
    <lineage>
        <taxon>Bacteria</taxon>
        <taxon>Bacillati</taxon>
        <taxon>Bacillota</taxon>
        <taxon>Bacilli</taxon>
        <taxon>Bacillales</taxon>
        <taxon>Bacillaceae</taxon>
        <taxon>Paenalkalicoccus</taxon>
    </lineage>
</organism>
<dbReference type="RefSeq" id="WP_176010686.1">
    <property type="nucleotide sequence ID" value="NZ_CP041372.2"/>
</dbReference>
<reference evidence="2" key="1">
    <citation type="submission" date="2019-07" db="EMBL/GenBank/DDBJ databases">
        <title>Bacillus alkalisoli sp. nov. isolated from saline soil.</title>
        <authorList>
            <person name="Sun J.-Q."/>
            <person name="Xu L."/>
        </authorList>
    </citation>
    <scope>NUCLEOTIDE SEQUENCE [LARGE SCALE GENOMIC DNA]</scope>
    <source>
        <strain evidence="2">M4U3P1</strain>
    </source>
</reference>
<evidence type="ECO:0008006" key="3">
    <source>
        <dbReference type="Google" id="ProtNLM"/>
    </source>
</evidence>
<dbReference type="Proteomes" id="UP000318138">
    <property type="component" value="Chromosome"/>
</dbReference>
<dbReference type="EMBL" id="CP041372">
    <property type="protein sequence ID" value="QKS72717.1"/>
    <property type="molecule type" value="Genomic_DNA"/>
</dbReference>
<dbReference type="AlphaFoldDB" id="A0A859FHV8"/>
<sequence>MEKGRNISRNNYDIFFRQSLQEVFTEEVLKSIGIQSAPIVRSLPTDFPAVETTDQEIDVLFELENHTLLHIEFQTVASSQADLVRFLEYSIKAFKRFNKPCETYVVYGAGVKHAKSELSYSVLSSFYVKNIYLANMDGDRLFKELEEQIVAGAPLTKKQEMELSMLPLMDSVYARRERSLRAANLALEISNKDQQARLVASLLVVTNKFLDDDDADFYKRRLGDMKVIKLVEEEAETRRTEEIAKKMLLNKEAPEKVAFYTNLSFERVIELQKSLG</sequence>
<gene>
    <name evidence="1" type="ORF">FLK61_39580</name>
</gene>
<dbReference type="KEGG" id="psua:FLK61_39580"/>
<protein>
    <recommendedName>
        <fullName evidence="3">Rpn family recombination-promoting nuclease/putative transposase</fullName>
    </recommendedName>
</protein>
<evidence type="ECO:0000313" key="1">
    <source>
        <dbReference type="EMBL" id="QKS72717.1"/>
    </source>
</evidence>